<organism evidence="1">
    <name type="scientific">Salix viminalis</name>
    <name type="common">Common osier</name>
    <name type="synonym">Basket willow</name>
    <dbReference type="NCBI Taxonomy" id="40686"/>
    <lineage>
        <taxon>Eukaryota</taxon>
        <taxon>Viridiplantae</taxon>
        <taxon>Streptophyta</taxon>
        <taxon>Embryophyta</taxon>
        <taxon>Tracheophyta</taxon>
        <taxon>Spermatophyta</taxon>
        <taxon>Magnoliopsida</taxon>
        <taxon>eudicotyledons</taxon>
        <taxon>Gunneridae</taxon>
        <taxon>Pentapetalae</taxon>
        <taxon>rosids</taxon>
        <taxon>fabids</taxon>
        <taxon>Malpighiales</taxon>
        <taxon>Salicaceae</taxon>
        <taxon>Saliceae</taxon>
        <taxon>Salix</taxon>
    </lineage>
</organism>
<proteinExistence type="predicted"/>
<dbReference type="EMBL" id="CAADRP010001707">
    <property type="protein sequence ID" value="VFU49288.1"/>
    <property type="molecule type" value="Genomic_DNA"/>
</dbReference>
<dbReference type="SUPFAM" id="SSF53756">
    <property type="entry name" value="UDP-Glycosyltransferase/glycogen phosphorylase"/>
    <property type="match status" value="1"/>
</dbReference>
<sequence length="115" mass="12998">MASLELAKLIAQKGHKITFICTPRNIDRLPKIPPYLAPLINFVKLPLPREKPISSKATKPPPMSHTTRSSTLKCSSCVFSSHNLLSRIALNLNILLSLRSRFHFQVQIIRDLEDL</sequence>
<name>A0A6N2MA17_SALVM</name>
<reference evidence="1" key="1">
    <citation type="submission" date="2019-03" db="EMBL/GenBank/DDBJ databases">
        <authorList>
            <person name="Mank J."/>
            <person name="Almeida P."/>
        </authorList>
    </citation>
    <scope>NUCLEOTIDE SEQUENCE</scope>
    <source>
        <strain evidence="1">78183</strain>
    </source>
</reference>
<evidence type="ECO:0000313" key="1">
    <source>
        <dbReference type="EMBL" id="VFU49288.1"/>
    </source>
</evidence>
<dbReference type="AlphaFoldDB" id="A0A6N2MA17"/>
<protein>
    <submittedName>
        <fullName evidence="1">Uncharacterized protein</fullName>
    </submittedName>
</protein>
<gene>
    <name evidence="1" type="ORF">SVIM_LOCUS324708</name>
</gene>
<accession>A0A6N2MA17</accession>
<dbReference type="Gene3D" id="3.40.50.2000">
    <property type="entry name" value="Glycogen Phosphorylase B"/>
    <property type="match status" value="1"/>
</dbReference>